<dbReference type="GeneID" id="33556986"/>
<feature type="domain" description="RING-CH-type" evidence="8">
    <location>
        <begin position="87"/>
        <end position="155"/>
    </location>
</feature>
<evidence type="ECO:0000313" key="9">
    <source>
        <dbReference type="EMBL" id="ORX39388.1"/>
    </source>
</evidence>
<name>A0A1Y1UMV3_9TREE</name>
<dbReference type="SUPFAM" id="SSF57850">
    <property type="entry name" value="RING/U-box"/>
    <property type="match status" value="1"/>
</dbReference>
<keyword evidence="2 4" id="KW-0863">Zinc-finger</keyword>
<feature type="domain" description="RING-type" evidence="7">
    <location>
        <begin position="95"/>
        <end position="149"/>
    </location>
</feature>
<dbReference type="PROSITE" id="PS51292">
    <property type="entry name" value="ZF_RING_CH"/>
    <property type="match status" value="1"/>
</dbReference>
<proteinExistence type="predicted"/>
<dbReference type="OrthoDB" id="264354at2759"/>
<evidence type="ECO:0000256" key="2">
    <source>
        <dbReference type="ARBA" id="ARBA00022771"/>
    </source>
</evidence>
<dbReference type="EMBL" id="NBSH01000003">
    <property type="protein sequence ID" value="ORX39388.1"/>
    <property type="molecule type" value="Genomic_DNA"/>
</dbReference>
<dbReference type="InterPro" id="IPR001841">
    <property type="entry name" value="Znf_RING"/>
</dbReference>
<feature type="compositionally biased region" description="Acidic residues" evidence="5">
    <location>
        <begin position="64"/>
        <end position="73"/>
    </location>
</feature>
<evidence type="ECO:0000313" key="10">
    <source>
        <dbReference type="Proteomes" id="UP000193218"/>
    </source>
</evidence>
<feature type="transmembrane region" description="Helical" evidence="6">
    <location>
        <begin position="332"/>
        <end position="356"/>
    </location>
</feature>
<keyword evidence="1" id="KW-0479">Metal-binding</keyword>
<dbReference type="InterPro" id="IPR013083">
    <property type="entry name" value="Znf_RING/FYVE/PHD"/>
</dbReference>
<dbReference type="Pfam" id="PF12906">
    <property type="entry name" value="RINGv"/>
    <property type="match status" value="1"/>
</dbReference>
<organism evidence="9 10">
    <name type="scientific">Kockovaella imperatae</name>
    <dbReference type="NCBI Taxonomy" id="4999"/>
    <lineage>
        <taxon>Eukaryota</taxon>
        <taxon>Fungi</taxon>
        <taxon>Dikarya</taxon>
        <taxon>Basidiomycota</taxon>
        <taxon>Agaricomycotina</taxon>
        <taxon>Tremellomycetes</taxon>
        <taxon>Tremellales</taxon>
        <taxon>Cuniculitremaceae</taxon>
        <taxon>Kockovaella</taxon>
    </lineage>
</organism>
<dbReference type="InParanoid" id="A0A1Y1UMV3"/>
<evidence type="ECO:0000256" key="1">
    <source>
        <dbReference type="ARBA" id="ARBA00022723"/>
    </source>
</evidence>
<dbReference type="SMART" id="SM00744">
    <property type="entry name" value="RINGv"/>
    <property type="match status" value="1"/>
</dbReference>
<dbReference type="InterPro" id="IPR011016">
    <property type="entry name" value="Znf_RING-CH"/>
</dbReference>
<feature type="region of interest" description="Disordered" evidence="5">
    <location>
        <begin position="1"/>
        <end position="91"/>
    </location>
</feature>
<keyword evidence="6" id="KW-0812">Transmembrane</keyword>
<evidence type="ECO:0000256" key="5">
    <source>
        <dbReference type="SAM" id="MobiDB-lite"/>
    </source>
</evidence>
<evidence type="ECO:0000259" key="8">
    <source>
        <dbReference type="PROSITE" id="PS51292"/>
    </source>
</evidence>
<keyword evidence="6" id="KW-1133">Transmembrane helix</keyword>
<feature type="transmembrane region" description="Helical" evidence="6">
    <location>
        <begin position="238"/>
        <end position="258"/>
    </location>
</feature>
<dbReference type="PANTHER" id="PTHR46347:SF1">
    <property type="entry name" value="RING_FYVE_PHD ZINC FINGER SUPERFAMILY PROTEIN"/>
    <property type="match status" value="1"/>
</dbReference>
<keyword evidence="10" id="KW-1185">Reference proteome</keyword>
<protein>
    <submittedName>
        <fullName evidence="9">Uncharacterized protein</fullName>
    </submittedName>
</protein>
<comment type="caution">
    <text evidence="9">The sequence shown here is derived from an EMBL/GenBank/DDBJ whole genome shotgun (WGS) entry which is preliminary data.</text>
</comment>
<keyword evidence="3" id="KW-0862">Zinc</keyword>
<evidence type="ECO:0000256" key="3">
    <source>
        <dbReference type="ARBA" id="ARBA00022833"/>
    </source>
</evidence>
<gene>
    <name evidence="9" type="ORF">BD324DRAFT_619492</name>
</gene>
<feature type="transmembrane region" description="Helical" evidence="6">
    <location>
        <begin position="168"/>
        <end position="192"/>
    </location>
</feature>
<dbReference type="CDD" id="cd16495">
    <property type="entry name" value="RING_CH-C4HC3_MARCH"/>
    <property type="match status" value="1"/>
</dbReference>
<dbReference type="STRING" id="4999.A0A1Y1UMV3"/>
<accession>A0A1Y1UMV3</accession>
<dbReference type="Proteomes" id="UP000193218">
    <property type="component" value="Unassembled WGS sequence"/>
</dbReference>
<feature type="transmembrane region" description="Helical" evidence="6">
    <location>
        <begin position="278"/>
        <end position="311"/>
    </location>
</feature>
<reference evidence="9 10" key="1">
    <citation type="submission" date="2017-03" db="EMBL/GenBank/DDBJ databases">
        <title>Widespread Adenine N6-methylation of Active Genes in Fungi.</title>
        <authorList>
            <consortium name="DOE Joint Genome Institute"/>
            <person name="Mondo S.J."/>
            <person name="Dannebaum R.O."/>
            <person name="Kuo R.C."/>
            <person name="Louie K.B."/>
            <person name="Bewick A.J."/>
            <person name="Labutti K."/>
            <person name="Haridas S."/>
            <person name="Kuo A."/>
            <person name="Salamov A."/>
            <person name="Ahrendt S.R."/>
            <person name="Lau R."/>
            <person name="Bowen B.P."/>
            <person name="Lipzen A."/>
            <person name="Sullivan W."/>
            <person name="Andreopoulos W.B."/>
            <person name="Clum A."/>
            <person name="Lindquist E."/>
            <person name="Daum C."/>
            <person name="Northen T.R."/>
            <person name="Ramamoorthy G."/>
            <person name="Schmitz R.J."/>
            <person name="Gryganskyi A."/>
            <person name="Culley D."/>
            <person name="Magnuson J."/>
            <person name="James T.Y."/>
            <person name="O'Malley M.A."/>
            <person name="Stajich J.E."/>
            <person name="Spatafora J.W."/>
            <person name="Visel A."/>
            <person name="Grigoriev I.V."/>
        </authorList>
    </citation>
    <scope>NUCLEOTIDE SEQUENCE [LARGE SCALE GENOMIC DNA]</scope>
    <source>
        <strain evidence="9 10">NRRL Y-17943</strain>
    </source>
</reference>
<evidence type="ECO:0000256" key="4">
    <source>
        <dbReference type="PROSITE-ProRule" id="PRU00175"/>
    </source>
</evidence>
<evidence type="ECO:0000256" key="6">
    <source>
        <dbReference type="SAM" id="Phobius"/>
    </source>
</evidence>
<dbReference type="Gene3D" id="3.30.40.10">
    <property type="entry name" value="Zinc/RING finger domain, C3HC4 (zinc finger)"/>
    <property type="match status" value="1"/>
</dbReference>
<dbReference type="PANTHER" id="PTHR46347">
    <property type="entry name" value="RING/FYVE/PHD ZINC FINGER SUPERFAMILY PROTEIN"/>
    <property type="match status" value="1"/>
</dbReference>
<evidence type="ECO:0000259" key="7">
    <source>
        <dbReference type="PROSITE" id="PS50089"/>
    </source>
</evidence>
<keyword evidence="6" id="KW-0472">Membrane</keyword>
<dbReference type="AlphaFoldDB" id="A0A1Y1UMV3"/>
<sequence length="442" mass="50579">MSAVSSSWSPPVPSSSDHHWEEDEAEVDASIPSTPIDGPEDFIPAPWTRTKPKSEPDAPLRSLDDEDDQDDQDEPLHSIDADDDDVPSPSEDRQCRICFAGVDDEPTSGKLISPCLCTGSMRYVHVNCINAWRGTGSNAKAFLECPQCHHQYRLRRTLVSGLATSRPVLFILTTILFTILTILNGALLHFGLHTLPSIREKIFTARTPVSNVFDFNKDEDDYWVNDSTVIIVGGGGTLIYDIVLGSIQMFTALAIQFAHTQSVIFDMIPDPVEEAFFWLGIRFLLGLAVMGSFSFLSMLISFSLFGPLQIINSFRGIGFFRNFRRRTEGRSINQVVIIAFVLIGTIRTLFQVYGWVKRQTHRMLVYVETQILEVNSEDRRKAREEAIREREASWTRRWWRERRYNTWRGWWEMLLRVSILLKIRATDKWEAFKARLRPELGD</sequence>
<dbReference type="GO" id="GO:0008270">
    <property type="term" value="F:zinc ion binding"/>
    <property type="evidence" value="ECO:0007669"/>
    <property type="project" value="UniProtKB-KW"/>
</dbReference>
<dbReference type="RefSeq" id="XP_021873251.1">
    <property type="nucleotide sequence ID" value="XM_022015178.1"/>
</dbReference>
<dbReference type="PROSITE" id="PS50089">
    <property type="entry name" value="ZF_RING_2"/>
    <property type="match status" value="1"/>
</dbReference>